<evidence type="ECO:0000256" key="3">
    <source>
        <dbReference type="ARBA" id="ARBA00023274"/>
    </source>
</evidence>
<evidence type="ECO:0000256" key="4">
    <source>
        <dbReference type="SAM" id="MobiDB-lite"/>
    </source>
</evidence>
<dbReference type="InterPro" id="IPR038661">
    <property type="entry name" value="Ribosomal_eL33_sf"/>
</dbReference>
<proteinExistence type="inferred from homology"/>
<gene>
    <name evidence="5" type="ORF">FGG08_001639</name>
</gene>
<evidence type="ECO:0000256" key="2">
    <source>
        <dbReference type="ARBA" id="ARBA00022980"/>
    </source>
</evidence>
<evidence type="ECO:0000313" key="5">
    <source>
        <dbReference type="EMBL" id="KAH0544194.1"/>
    </source>
</evidence>
<dbReference type="PANTHER" id="PTHR10902">
    <property type="entry name" value="60S RIBOSOMAL PROTEIN L35A"/>
    <property type="match status" value="1"/>
</dbReference>
<comment type="similarity">
    <text evidence="1">Belongs to the eukaryotic ribosomal protein eL33 family.</text>
</comment>
<feature type="region of interest" description="Disordered" evidence="4">
    <location>
        <begin position="1"/>
        <end position="72"/>
    </location>
</feature>
<dbReference type="Proteomes" id="UP000698800">
    <property type="component" value="Unassembled WGS sequence"/>
</dbReference>
<accession>A0A9P8I6I8</accession>
<dbReference type="GO" id="GO:0006412">
    <property type="term" value="P:translation"/>
    <property type="evidence" value="ECO:0007669"/>
    <property type="project" value="InterPro"/>
</dbReference>
<organism evidence="5 6">
    <name type="scientific">Glutinoglossum americanum</name>
    <dbReference type="NCBI Taxonomy" id="1670608"/>
    <lineage>
        <taxon>Eukaryota</taxon>
        <taxon>Fungi</taxon>
        <taxon>Dikarya</taxon>
        <taxon>Ascomycota</taxon>
        <taxon>Pezizomycotina</taxon>
        <taxon>Geoglossomycetes</taxon>
        <taxon>Geoglossales</taxon>
        <taxon>Geoglossaceae</taxon>
        <taxon>Glutinoglossum</taxon>
    </lineage>
</organism>
<evidence type="ECO:0000256" key="1">
    <source>
        <dbReference type="ARBA" id="ARBA00009269"/>
    </source>
</evidence>
<protein>
    <submittedName>
        <fullName evidence="5">Uncharacterized protein</fullName>
    </submittedName>
</protein>
<sequence>MPPAPLSPVGAPAMFGPMNPPPGGSGFPPPLFAHFSPFPPGSPPSPMFTPGMPPRPGVHQAPSPEASSNAPDSRMLRQLLQAVSKMGNLLTQTDQTLNDVTVRQSSIEDRLSLMEQRILRIDSRALEVLDQDRNTNDNVRKAVVDIGNIADDVRDIRNLANDNDTRQESFENRMAELVDSSISKCTRQIDSLGEDIKEIKNLVRESAKYALMSSLIAAPPSESVVSIRRRIAIFTTWSPQFSIDFFASFPQDAVAGRSSSTTTDETGQRRLGSICWTQEPGGYRLLMDCVVEQGPSFKLPKREAQYESRYKGVDDPKAAEFYLGKKVAFVYRATREVRGSKIRVIWGKVTRPHGMIAKVYKTLFAVQR</sequence>
<dbReference type="InterPro" id="IPR009000">
    <property type="entry name" value="Transl_B-barrel_sf"/>
</dbReference>
<feature type="compositionally biased region" description="Pro residues" evidence="4">
    <location>
        <begin position="18"/>
        <end position="56"/>
    </location>
</feature>
<dbReference type="Pfam" id="PF01247">
    <property type="entry name" value="Ribosomal_L35Ae"/>
    <property type="match status" value="1"/>
</dbReference>
<dbReference type="GO" id="GO:0003735">
    <property type="term" value="F:structural constituent of ribosome"/>
    <property type="evidence" value="ECO:0007669"/>
    <property type="project" value="InterPro"/>
</dbReference>
<dbReference type="EMBL" id="JAGHQL010000022">
    <property type="protein sequence ID" value="KAH0544194.1"/>
    <property type="molecule type" value="Genomic_DNA"/>
</dbReference>
<keyword evidence="6" id="KW-1185">Reference proteome</keyword>
<evidence type="ECO:0000313" key="6">
    <source>
        <dbReference type="Proteomes" id="UP000698800"/>
    </source>
</evidence>
<keyword evidence="3" id="KW-0687">Ribonucleoprotein</keyword>
<dbReference type="AlphaFoldDB" id="A0A9P8I6I8"/>
<dbReference type="GO" id="GO:0005840">
    <property type="term" value="C:ribosome"/>
    <property type="evidence" value="ECO:0007669"/>
    <property type="project" value="UniProtKB-KW"/>
</dbReference>
<keyword evidence="2" id="KW-0689">Ribosomal protein</keyword>
<dbReference type="Gene3D" id="2.40.10.190">
    <property type="entry name" value="translation elongation factor selb, chain A, domain 4"/>
    <property type="match status" value="1"/>
</dbReference>
<dbReference type="OrthoDB" id="5404556at2759"/>
<reference evidence="5" key="1">
    <citation type="submission" date="2021-03" db="EMBL/GenBank/DDBJ databases">
        <title>Comparative genomics and phylogenomic investigation of the class Geoglossomycetes provide insights into ecological specialization and systematics.</title>
        <authorList>
            <person name="Melie T."/>
            <person name="Pirro S."/>
            <person name="Miller A.N."/>
            <person name="Quandt A."/>
        </authorList>
    </citation>
    <scope>NUCLEOTIDE SEQUENCE</scope>
    <source>
        <strain evidence="5">GBOQ0MN5Z8</strain>
    </source>
</reference>
<dbReference type="SUPFAM" id="SSF50447">
    <property type="entry name" value="Translation proteins"/>
    <property type="match status" value="1"/>
</dbReference>
<name>A0A9P8I6I8_9PEZI</name>
<dbReference type="GO" id="GO:1990904">
    <property type="term" value="C:ribonucleoprotein complex"/>
    <property type="evidence" value="ECO:0007669"/>
    <property type="project" value="UniProtKB-KW"/>
</dbReference>
<comment type="caution">
    <text evidence="5">The sequence shown here is derived from an EMBL/GenBank/DDBJ whole genome shotgun (WGS) entry which is preliminary data.</text>
</comment>
<dbReference type="InterPro" id="IPR001780">
    <property type="entry name" value="Ribosomal_eL33"/>
</dbReference>